<accession>A0A4R6UFQ2</accession>
<gene>
    <name evidence="7" type="ORF">EV696_1367</name>
</gene>
<evidence type="ECO:0000256" key="5">
    <source>
        <dbReference type="PROSITE-ProRule" id="PRU00278"/>
    </source>
</evidence>
<dbReference type="PANTHER" id="PTHR47245:SF2">
    <property type="entry name" value="PEPTIDYL-PROLYL CIS-TRANS ISOMERASE HP_0175-RELATED"/>
    <property type="match status" value="1"/>
</dbReference>
<comment type="catalytic activity">
    <reaction evidence="1">
        <text>[protein]-peptidylproline (omega=180) = [protein]-peptidylproline (omega=0)</text>
        <dbReference type="Rhea" id="RHEA:16237"/>
        <dbReference type="Rhea" id="RHEA-COMP:10747"/>
        <dbReference type="Rhea" id="RHEA-COMP:10748"/>
        <dbReference type="ChEBI" id="CHEBI:83833"/>
        <dbReference type="ChEBI" id="CHEBI:83834"/>
        <dbReference type="EC" id="5.2.1.8"/>
    </reaction>
</comment>
<dbReference type="EC" id="5.2.1.8" evidence="3"/>
<feature type="domain" description="PpiC" evidence="6">
    <location>
        <begin position="99"/>
        <end position="200"/>
    </location>
</feature>
<sequence length="248" mass="28110">MIQINGTEITQDAIAREMQYHPAETKEQAFHDAATALTIREVLRQQCVKEGLCEQMPEDPVQEEALIEQLLDSNIKLPTIDEQSCQRYYQQNQDKFCNSPLVEARHILLAAAPEDEAAIQAATERAEQLISELKKHPQQFESLAQQHSACTSKQQGGHLGQLSKGSTVAEFETVLFQAEAGLIEKPIVSRYGVHIVEVLHSEPAKQLPYEIVKEKISAYLQQNARQQAISHYLHWLLAQQEIKGFEWQ</sequence>
<dbReference type="Pfam" id="PF00639">
    <property type="entry name" value="Rotamase"/>
    <property type="match status" value="1"/>
</dbReference>
<dbReference type="InterPro" id="IPR050245">
    <property type="entry name" value="PrsA_foldase"/>
</dbReference>
<dbReference type="Proteomes" id="UP000295375">
    <property type="component" value="Unassembled WGS sequence"/>
</dbReference>
<evidence type="ECO:0000256" key="3">
    <source>
        <dbReference type="ARBA" id="ARBA00013194"/>
    </source>
</evidence>
<comment type="similarity">
    <text evidence="2">Belongs to the PpiC/parvulin rotamase family.</text>
</comment>
<organism evidence="7 8">
    <name type="scientific">Permianibacter aggregans</name>
    <dbReference type="NCBI Taxonomy" id="1510150"/>
    <lineage>
        <taxon>Bacteria</taxon>
        <taxon>Pseudomonadati</taxon>
        <taxon>Pseudomonadota</taxon>
        <taxon>Gammaproteobacteria</taxon>
        <taxon>Pseudomonadales</taxon>
        <taxon>Pseudomonadaceae</taxon>
        <taxon>Permianibacter</taxon>
    </lineage>
</organism>
<keyword evidence="5 7" id="KW-0413">Isomerase</keyword>
<evidence type="ECO:0000256" key="4">
    <source>
        <dbReference type="ARBA" id="ARBA00023110"/>
    </source>
</evidence>
<evidence type="ECO:0000256" key="2">
    <source>
        <dbReference type="ARBA" id="ARBA00007656"/>
    </source>
</evidence>
<name>A0A4R6UFQ2_9GAMM</name>
<proteinExistence type="inferred from homology"/>
<dbReference type="InterPro" id="IPR027304">
    <property type="entry name" value="Trigger_fact/SurA_dom_sf"/>
</dbReference>
<dbReference type="InterPro" id="IPR046357">
    <property type="entry name" value="PPIase_dom_sf"/>
</dbReference>
<reference evidence="7 8" key="1">
    <citation type="submission" date="2019-03" db="EMBL/GenBank/DDBJ databases">
        <title>Genomic Encyclopedia of Type Strains, Phase IV (KMG-IV): sequencing the most valuable type-strain genomes for metagenomic binning, comparative biology and taxonomic classification.</title>
        <authorList>
            <person name="Goeker M."/>
        </authorList>
    </citation>
    <scope>NUCLEOTIDE SEQUENCE [LARGE SCALE GENOMIC DNA]</scope>
    <source>
        <strain evidence="7 8">DSM 103792</strain>
    </source>
</reference>
<evidence type="ECO:0000313" key="8">
    <source>
        <dbReference type="Proteomes" id="UP000295375"/>
    </source>
</evidence>
<evidence type="ECO:0000256" key="1">
    <source>
        <dbReference type="ARBA" id="ARBA00000971"/>
    </source>
</evidence>
<dbReference type="RefSeq" id="WP_157591408.1">
    <property type="nucleotide sequence ID" value="NZ_CP037953.1"/>
</dbReference>
<dbReference type="InterPro" id="IPR023058">
    <property type="entry name" value="PPIase_PpiC_CS"/>
</dbReference>
<dbReference type="Gene3D" id="3.10.50.40">
    <property type="match status" value="1"/>
</dbReference>
<keyword evidence="4 5" id="KW-0697">Rotamase</keyword>
<dbReference type="SUPFAM" id="SSF54534">
    <property type="entry name" value="FKBP-like"/>
    <property type="match status" value="1"/>
</dbReference>
<dbReference type="PANTHER" id="PTHR47245">
    <property type="entry name" value="PEPTIDYLPROLYL ISOMERASE"/>
    <property type="match status" value="1"/>
</dbReference>
<protein>
    <recommendedName>
        <fullName evidence="3">peptidylprolyl isomerase</fullName>
        <ecNumber evidence="3">5.2.1.8</ecNumber>
    </recommendedName>
</protein>
<keyword evidence="8" id="KW-1185">Reference proteome</keyword>
<dbReference type="AlphaFoldDB" id="A0A4R6UFQ2"/>
<comment type="caution">
    <text evidence="7">The sequence shown here is derived from an EMBL/GenBank/DDBJ whole genome shotgun (WGS) entry which is preliminary data.</text>
</comment>
<evidence type="ECO:0000313" key="7">
    <source>
        <dbReference type="EMBL" id="TDQ41964.1"/>
    </source>
</evidence>
<dbReference type="PROSITE" id="PS50198">
    <property type="entry name" value="PPIC_PPIASE_2"/>
    <property type="match status" value="1"/>
</dbReference>
<evidence type="ECO:0000259" key="6">
    <source>
        <dbReference type="PROSITE" id="PS50198"/>
    </source>
</evidence>
<dbReference type="SUPFAM" id="SSF109998">
    <property type="entry name" value="Triger factor/SurA peptide-binding domain-like"/>
    <property type="match status" value="1"/>
</dbReference>
<dbReference type="InterPro" id="IPR000297">
    <property type="entry name" value="PPIase_PpiC"/>
</dbReference>
<dbReference type="EMBL" id="SNYM01000036">
    <property type="protein sequence ID" value="TDQ41964.1"/>
    <property type="molecule type" value="Genomic_DNA"/>
</dbReference>
<dbReference type="GO" id="GO:0003755">
    <property type="term" value="F:peptidyl-prolyl cis-trans isomerase activity"/>
    <property type="evidence" value="ECO:0007669"/>
    <property type="project" value="UniProtKB-KW"/>
</dbReference>
<dbReference type="PROSITE" id="PS01096">
    <property type="entry name" value="PPIC_PPIASE_1"/>
    <property type="match status" value="1"/>
</dbReference>